<dbReference type="EMBL" id="JAPYKS010000020">
    <property type="protein sequence ID" value="MEI9411839.1"/>
    <property type="molecule type" value="Genomic_DNA"/>
</dbReference>
<feature type="compositionally biased region" description="Polar residues" evidence="1">
    <location>
        <begin position="159"/>
        <end position="174"/>
    </location>
</feature>
<gene>
    <name evidence="2" type="ORF">O7A60_24155</name>
</gene>
<dbReference type="RefSeq" id="WP_337108305.1">
    <property type="nucleotide sequence ID" value="NZ_JAPYKS010000020.1"/>
</dbReference>
<feature type="region of interest" description="Disordered" evidence="1">
    <location>
        <begin position="152"/>
        <end position="206"/>
    </location>
</feature>
<evidence type="ECO:0000313" key="2">
    <source>
        <dbReference type="EMBL" id="MEI9411839.1"/>
    </source>
</evidence>
<evidence type="ECO:0008006" key="4">
    <source>
        <dbReference type="Google" id="ProtNLM"/>
    </source>
</evidence>
<dbReference type="Proteomes" id="UP001387293">
    <property type="component" value="Unassembled WGS sequence"/>
</dbReference>
<comment type="caution">
    <text evidence="2">The sequence shown here is derived from an EMBL/GenBank/DDBJ whole genome shotgun (WGS) entry which is preliminary data.</text>
</comment>
<accession>A0ABU8L1J8</accession>
<name>A0ABU8L1J8_9HYPH</name>
<reference evidence="2 3" key="1">
    <citation type="submission" date="2022-12" db="EMBL/GenBank/DDBJ databases">
        <authorList>
            <person name="Muema E."/>
        </authorList>
    </citation>
    <scope>NUCLEOTIDE SEQUENCE [LARGE SCALE GENOMIC DNA]</scope>
    <source>
        <strain evidence="3">1326</strain>
    </source>
</reference>
<keyword evidence="3" id="KW-1185">Reference proteome</keyword>
<feature type="compositionally biased region" description="Acidic residues" evidence="1">
    <location>
        <begin position="193"/>
        <end position="206"/>
    </location>
</feature>
<feature type="region of interest" description="Disordered" evidence="1">
    <location>
        <begin position="1"/>
        <end position="40"/>
    </location>
</feature>
<sequence>MQRNDGQGRNPADFDKATSDVSDRLAREKERASELLHDARDELTRKAGDYATEATQVVSDKAQETQRDIASSLAALGGALRAASDHLANNDERTASKFALEAAGGLERLSSSLKQKPFGQVLEDVQSFGRQNPGALLAGSVLAGLALGRFIKASPPTSPEASRSASGDANSQTVRAADWSADRPRASRGYGNADDDLTTQDAEQDR</sequence>
<protein>
    <recommendedName>
        <fullName evidence="4">DUF1206 domain-containing protein</fullName>
    </recommendedName>
</protein>
<proteinExistence type="predicted"/>
<organism evidence="2 3">
    <name type="scientific">Mesorhizobium salmacidum</name>
    <dbReference type="NCBI Taxonomy" id="3015171"/>
    <lineage>
        <taxon>Bacteria</taxon>
        <taxon>Pseudomonadati</taxon>
        <taxon>Pseudomonadota</taxon>
        <taxon>Alphaproteobacteria</taxon>
        <taxon>Hyphomicrobiales</taxon>
        <taxon>Phyllobacteriaceae</taxon>
        <taxon>Mesorhizobium</taxon>
    </lineage>
</organism>
<evidence type="ECO:0000256" key="1">
    <source>
        <dbReference type="SAM" id="MobiDB-lite"/>
    </source>
</evidence>
<feature type="compositionally biased region" description="Basic and acidic residues" evidence="1">
    <location>
        <begin position="12"/>
        <end position="40"/>
    </location>
</feature>
<evidence type="ECO:0000313" key="3">
    <source>
        <dbReference type="Proteomes" id="UP001387293"/>
    </source>
</evidence>